<feature type="domain" description="ISXO2-like transposase" evidence="1">
    <location>
        <begin position="127"/>
        <end position="251"/>
    </location>
</feature>
<dbReference type="PANTHER" id="PTHR47163">
    <property type="entry name" value="DDE_TNP_IS1595 DOMAIN-CONTAINING PROTEIN"/>
    <property type="match status" value="1"/>
</dbReference>
<protein>
    <recommendedName>
        <fullName evidence="1">ISXO2-like transposase domain-containing protein</fullName>
    </recommendedName>
</protein>
<dbReference type="NCBIfam" id="NF033547">
    <property type="entry name" value="transpos_IS1595"/>
    <property type="match status" value="1"/>
</dbReference>
<name>X1BSL5_9ZZZZ</name>
<dbReference type="InterPro" id="IPR024445">
    <property type="entry name" value="Tnp_ISXO2-like"/>
</dbReference>
<dbReference type="PANTHER" id="PTHR47163:SF2">
    <property type="entry name" value="SI:DKEY-17M8.2"/>
    <property type="match status" value="1"/>
</dbReference>
<organism evidence="2">
    <name type="scientific">marine sediment metagenome</name>
    <dbReference type="NCBI Taxonomy" id="412755"/>
    <lineage>
        <taxon>unclassified sequences</taxon>
        <taxon>metagenomes</taxon>
        <taxon>ecological metagenomes</taxon>
    </lineage>
</organism>
<dbReference type="InterPro" id="IPR053164">
    <property type="entry name" value="IS1016-like_transposase"/>
</dbReference>
<dbReference type="AlphaFoldDB" id="X1BSL5"/>
<feature type="non-terminal residue" evidence="2">
    <location>
        <position position="253"/>
    </location>
</feature>
<sequence>MKEKFTIKDFNRMYPDDNSCLDEIFKNRYEHLKACPQCSKETTFYKVKGRKCYACQYCGYQISPLADTIFHKSSTSLKDWFYSLYLFSVSKNGVSAKELERQLGVTYKCAWRIAKQIRLLFKQNKKLLYDIVEIDETYIGGKHRGKRGRGSENKTSVMGLAQRKGKLKAKITKNTKSSTIKSIIKDNVEIGINLVTDEYRSYNGLGRLGFKHFTINHGNEKWVEGIAHTNTIEGFWSQLNRSINGTYHCVSPK</sequence>
<evidence type="ECO:0000259" key="1">
    <source>
        <dbReference type="SMART" id="SM01126"/>
    </source>
</evidence>
<dbReference type="InterPro" id="IPR024442">
    <property type="entry name" value="Transposase_Zn_ribbon"/>
</dbReference>
<proteinExistence type="predicted"/>
<evidence type="ECO:0000313" key="2">
    <source>
        <dbReference type="EMBL" id="GAG98734.1"/>
    </source>
</evidence>
<dbReference type="EMBL" id="BART01026591">
    <property type="protein sequence ID" value="GAG98734.1"/>
    <property type="molecule type" value="Genomic_DNA"/>
</dbReference>
<comment type="caution">
    <text evidence="2">The sequence shown here is derived from an EMBL/GenBank/DDBJ whole genome shotgun (WGS) entry which is preliminary data.</text>
</comment>
<dbReference type="Pfam" id="PF12760">
    <property type="entry name" value="Zn_ribbon_IS1595"/>
    <property type="match status" value="1"/>
</dbReference>
<dbReference type="Pfam" id="PF12762">
    <property type="entry name" value="DDE_Tnp_IS1595"/>
    <property type="match status" value="1"/>
</dbReference>
<dbReference type="SMART" id="SM01126">
    <property type="entry name" value="DDE_Tnp_IS1595"/>
    <property type="match status" value="1"/>
</dbReference>
<reference evidence="2" key="1">
    <citation type="journal article" date="2014" name="Front. Microbiol.">
        <title>High frequency of phylogenetically diverse reductive dehalogenase-homologous genes in deep subseafloor sedimentary metagenomes.</title>
        <authorList>
            <person name="Kawai M."/>
            <person name="Futagami T."/>
            <person name="Toyoda A."/>
            <person name="Takaki Y."/>
            <person name="Nishi S."/>
            <person name="Hori S."/>
            <person name="Arai W."/>
            <person name="Tsubouchi T."/>
            <person name="Morono Y."/>
            <person name="Uchiyama I."/>
            <person name="Ito T."/>
            <person name="Fujiyama A."/>
            <person name="Inagaki F."/>
            <person name="Takami H."/>
        </authorList>
    </citation>
    <scope>NUCLEOTIDE SEQUENCE</scope>
    <source>
        <strain evidence="2">Expedition CK06-06</strain>
    </source>
</reference>
<gene>
    <name evidence="2" type="ORF">S01H4_47380</name>
</gene>
<accession>X1BSL5</accession>